<feature type="compositionally biased region" description="Low complexity" evidence="2">
    <location>
        <begin position="81"/>
        <end position="103"/>
    </location>
</feature>
<organism evidence="3">
    <name type="scientific">Nothobranchius rachovii</name>
    <name type="common">bluefin notho</name>
    <dbReference type="NCBI Taxonomy" id="451742"/>
    <lineage>
        <taxon>Eukaryota</taxon>
        <taxon>Metazoa</taxon>
        <taxon>Chordata</taxon>
        <taxon>Craniata</taxon>
        <taxon>Vertebrata</taxon>
        <taxon>Euteleostomi</taxon>
        <taxon>Actinopterygii</taxon>
        <taxon>Neopterygii</taxon>
        <taxon>Teleostei</taxon>
        <taxon>Neoteleostei</taxon>
        <taxon>Acanthomorphata</taxon>
        <taxon>Ovalentaria</taxon>
        <taxon>Atherinomorphae</taxon>
        <taxon>Cyprinodontiformes</taxon>
        <taxon>Nothobranchiidae</taxon>
        <taxon>Nothobranchius</taxon>
    </lineage>
</organism>
<feature type="compositionally biased region" description="Low complexity" evidence="2">
    <location>
        <begin position="169"/>
        <end position="231"/>
    </location>
</feature>
<name>A0A1A8RCJ3_9TELE</name>
<feature type="compositionally biased region" description="Low complexity" evidence="2">
    <location>
        <begin position="7"/>
        <end position="19"/>
    </location>
</feature>
<feature type="compositionally biased region" description="Acidic residues" evidence="2">
    <location>
        <begin position="911"/>
        <end position="929"/>
    </location>
</feature>
<feature type="compositionally biased region" description="Polar residues" evidence="2">
    <location>
        <begin position="104"/>
        <end position="125"/>
    </location>
</feature>
<reference evidence="3" key="1">
    <citation type="submission" date="2016-05" db="EMBL/GenBank/DDBJ databases">
        <authorList>
            <person name="Lavstsen T."/>
            <person name="Jespersen J.S."/>
        </authorList>
    </citation>
    <scope>NUCLEOTIDE SEQUENCE</scope>
    <source>
        <tissue evidence="3">Brain</tissue>
    </source>
</reference>
<feature type="compositionally biased region" description="Low complexity" evidence="2">
    <location>
        <begin position="333"/>
        <end position="345"/>
    </location>
</feature>
<feature type="compositionally biased region" description="Gly residues" evidence="2">
    <location>
        <begin position="639"/>
        <end position="656"/>
    </location>
</feature>
<feature type="compositionally biased region" description="Basic and acidic residues" evidence="2">
    <location>
        <begin position="1047"/>
        <end position="1063"/>
    </location>
</feature>
<feature type="compositionally biased region" description="Basic and acidic residues" evidence="2">
    <location>
        <begin position="934"/>
        <end position="945"/>
    </location>
</feature>
<dbReference type="EMBL" id="HAEI01007727">
    <property type="protein sequence ID" value="SBS03103.1"/>
    <property type="molecule type" value="Transcribed_RNA"/>
</dbReference>
<feature type="region of interest" description="Disordered" evidence="2">
    <location>
        <begin position="680"/>
        <end position="995"/>
    </location>
</feature>
<comment type="similarity">
    <text evidence="1">Belongs to the FAM131 family.</text>
</comment>
<feature type="region of interest" description="Disordered" evidence="2">
    <location>
        <begin position="554"/>
        <end position="583"/>
    </location>
</feature>
<feature type="compositionally biased region" description="Acidic residues" evidence="2">
    <location>
        <begin position="506"/>
        <end position="519"/>
    </location>
</feature>
<dbReference type="Pfam" id="PF15010">
    <property type="entry name" value="FAM131"/>
    <property type="match status" value="1"/>
</dbReference>
<feature type="compositionally biased region" description="Polar residues" evidence="2">
    <location>
        <begin position="1232"/>
        <end position="1252"/>
    </location>
</feature>
<feature type="non-terminal residue" evidence="3">
    <location>
        <position position="1368"/>
    </location>
</feature>
<protein>
    <recommendedName>
        <fullName evidence="4">Family with sequence similarity 131, member A</fullName>
    </recommendedName>
</protein>
<gene>
    <name evidence="3" type="primary">BX284638.3</name>
</gene>
<evidence type="ECO:0008006" key="4">
    <source>
        <dbReference type="Google" id="ProtNLM"/>
    </source>
</evidence>
<feature type="region of interest" description="Disordered" evidence="2">
    <location>
        <begin position="638"/>
        <end position="662"/>
    </location>
</feature>
<feature type="compositionally biased region" description="Low complexity" evidence="2">
    <location>
        <begin position="248"/>
        <end position="269"/>
    </location>
</feature>
<feature type="region of interest" description="Disordered" evidence="2">
    <location>
        <begin position="505"/>
        <end position="531"/>
    </location>
</feature>
<evidence type="ECO:0000256" key="1">
    <source>
        <dbReference type="ARBA" id="ARBA00010635"/>
    </source>
</evidence>
<accession>A0A1A8RCJ3</accession>
<dbReference type="PANTHER" id="PTHR15736">
    <property type="entry name" value="PROTEIN FAM131B-RELATED"/>
    <property type="match status" value="1"/>
</dbReference>
<sequence>MKPDGVATTALESTETLESNPVKEAAPLTGLEPQLAAVPSEESSPQQPVGETSPVEPQPKQAEAAPAAKPGSKASKDTKAKTTNKALAKTKPSTTASSTKTSSGPRPTTTQGCISNGTTKPQTNGVAKKTAPASDKKSPLTSVSSRSPAGTARAPAPKSTTKVGEKKPAGAGPAANSVKATSKAPAAKKTTPTTANGVKPSASAAAAKKPPVSKPANTAPTKPSAAASTKPDNPPVSKAPRPTASTRPATGSSQSASTAKTSTAASKPTTPKPAPSKPAAPKSTTTTPSAGKAPPTQAARNKTPVKKDVTKPSTPATKKPSDTPLARPSSATKSVKVESSMSSSKPDVTARKPTTPKAAETKAPSRPKTQERKQTALDRNSAELPQTSCVSTTEVSVDDTTEMLPKSRRALTIQEIAALARSSLHGISQVVKDHVTKPTAMAQGRVAHLIEWKGWCKPMDTPAALESDFNSYSDLTEGEQEARFAAGVAEQFAIAEAKLRAWSSVDGDESNDDSYDEDFLPATEPATQSTDVASYPPYLKDLINSQLCQHLGLRRPFSGSGGGRGEGSSSREPSPTAGSPDTLCSSLCSLDEQHPLLRDLCSHQSSHAQSTAAELAAKILSALHGGEELLARLQRVGQSGPGGGDSGFHSLGGGSQGNRLFGGQDSPCFSMSYSEAYLSPGEDDDIPCKDYESTECQEETEESRVEYPRDYDPRRRLSDVVSSGVVSLDEEEEEEEKENQFVSPSVALGAFPPAAQPHSLGDFTRRDLVSPQEKEEEVEKAEEEINEDEEDDEDDEEDVDEEEEQRRPGQQLSSLITDMSMSQPSDEFPARSSLYGGSAGWAGDDLLSGMDSEDVSSCTSSRQQGVSDLSSTQHTAILEGTQSSDALVDSSLRGSEGDGNLIGSPNVETLANEEEEDDEEDDRVDDIDMSSEQVEEHHKEFQEQRQEEEEDEDVEMHSEGVMDSCENVDDDFNEEDHLDDISVPPASSWGHTHTNPFSDTWAQPAALLSMLSPSPVSDRGAAESETPTQSPAQACVDSTAPPFPPQLEREPHHHSTHEMKDSGPGEDLLAVPATGVSPSALAARSSSETSTPEDLRDYDSSSGVESRSDKQHTPVPVQAQSDLDQDLGIHLEKGDGEEEEAETLPADEVLGAGPPTAPASAPSSPSTSGDEASDTEGEIQINDPEAPMMTMMEERAGFESPPPSCNLPALEKEAGDTPAGDGEEDGGGATPQSANSVASYGFDCTTSNSNAHSMAESCGKSPGIFSLENEEQLPEEAKDPSLIKELTLPSAAAAQSENLLGNAVDLIPLGHPDVDDHHYLFGGKIAGEVLEDPQECSKHPGAQEREAPDSSQPPYYSTICDKTDSFLE</sequence>
<dbReference type="PANTHER" id="PTHR15736:SF4">
    <property type="entry name" value="PROTEIN FAM131A"/>
    <property type="match status" value="1"/>
</dbReference>
<feature type="region of interest" description="Disordered" evidence="2">
    <location>
        <begin position="1009"/>
        <end position="1277"/>
    </location>
</feature>
<feature type="compositionally biased region" description="Polar residues" evidence="2">
    <location>
        <begin position="41"/>
        <end position="50"/>
    </location>
</feature>
<proteinExistence type="inferred from homology"/>
<reference evidence="3" key="2">
    <citation type="submission" date="2016-06" db="EMBL/GenBank/DDBJ databases">
        <title>The genome of a short-lived fish provides insights into sex chromosome evolution and the genetic control of aging.</title>
        <authorList>
            <person name="Reichwald K."/>
            <person name="Felder M."/>
            <person name="Petzold A."/>
            <person name="Koch P."/>
            <person name="Groth M."/>
            <person name="Platzer M."/>
        </authorList>
    </citation>
    <scope>NUCLEOTIDE SEQUENCE</scope>
    <source>
        <tissue evidence="3">Brain</tissue>
    </source>
</reference>
<feature type="compositionally biased region" description="Low complexity" evidence="2">
    <location>
        <begin position="1143"/>
        <end position="1169"/>
    </location>
</feature>
<feature type="compositionally biased region" description="Polar residues" evidence="2">
    <location>
        <begin position="139"/>
        <end position="148"/>
    </location>
</feature>
<feature type="region of interest" description="Disordered" evidence="2">
    <location>
        <begin position="1"/>
        <end position="390"/>
    </location>
</feature>
<feature type="compositionally biased region" description="Acidic residues" evidence="2">
    <location>
        <begin position="774"/>
        <end position="803"/>
    </location>
</feature>
<feature type="region of interest" description="Disordered" evidence="2">
    <location>
        <begin position="1334"/>
        <end position="1358"/>
    </location>
</feature>
<feature type="compositionally biased region" description="Acidic residues" evidence="2">
    <location>
        <begin position="966"/>
        <end position="978"/>
    </location>
</feature>
<feature type="compositionally biased region" description="Polar residues" evidence="2">
    <location>
        <begin position="808"/>
        <end position="825"/>
    </location>
</feature>
<evidence type="ECO:0000256" key="2">
    <source>
        <dbReference type="SAM" id="MobiDB-lite"/>
    </source>
</evidence>
<feature type="compositionally biased region" description="Basic and acidic residues" evidence="2">
    <location>
        <begin position="702"/>
        <end position="718"/>
    </location>
</feature>
<feature type="compositionally biased region" description="Low complexity" evidence="2">
    <location>
        <begin position="58"/>
        <end position="73"/>
    </location>
</feature>
<feature type="compositionally biased region" description="Low complexity" evidence="2">
    <location>
        <begin position="279"/>
        <end position="296"/>
    </location>
</feature>
<evidence type="ECO:0000313" key="3">
    <source>
        <dbReference type="EMBL" id="SBS03103.1"/>
    </source>
</evidence>
<feature type="compositionally biased region" description="Basic and acidic residues" evidence="2">
    <location>
        <begin position="1335"/>
        <end position="1348"/>
    </location>
</feature>
<feature type="compositionally biased region" description="Polar residues" evidence="2">
    <location>
        <begin position="855"/>
        <end position="885"/>
    </location>
</feature>
<feature type="compositionally biased region" description="Acidic residues" evidence="2">
    <location>
        <begin position="728"/>
        <end position="737"/>
    </location>
</feature>
<dbReference type="InterPro" id="IPR026782">
    <property type="entry name" value="FAM131"/>
</dbReference>